<comment type="caution">
    <text evidence="1">The sequence shown here is derived from an EMBL/GenBank/DDBJ whole genome shotgun (WGS) entry which is preliminary data.</text>
</comment>
<accession>A0A923SS31</accession>
<dbReference type="AlphaFoldDB" id="A0A923SS31"/>
<protein>
    <submittedName>
        <fullName evidence="1">Phage terminase small subunit P27 family</fullName>
    </submittedName>
</protein>
<evidence type="ECO:0000313" key="1">
    <source>
        <dbReference type="EMBL" id="MBC6681327.1"/>
    </source>
</evidence>
<evidence type="ECO:0000313" key="2">
    <source>
        <dbReference type="Proteomes" id="UP000602647"/>
    </source>
</evidence>
<name>A0A923SS31_9FIRM</name>
<organism evidence="1 2">
    <name type="scientific">Zhenpiania hominis</name>
    <dbReference type="NCBI Taxonomy" id="2763644"/>
    <lineage>
        <taxon>Bacteria</taxon>
        <taxon>Bacillati</taxon>
        <taxon>Bacillota</taxon>
        <taxon>Clostridia</taxon>
        <taxon>Peptostreptococcales</taxon>
        <taxon>Anaerovoracaceae</taxon>
        <taxon>Zhenpiania</taxon>
    </lineage>
</organism>
<gene>
    <name evidence="1" type="ORF">H9L42_16070</name>
</gene>
<reference evidence="1" key="1">
    <citation type="submission" date="2020-08" db="EMBL/GenBank/DDBJ databases">
        <title>Genome public.</title>
        <authorList>
            <person name="Liu C."/>
            <person name="Sun Q."/>
        </authorList>
    </citation>
    <scope>NUCLEOTIDE SEQUENCE</scope>
    <source>
        <strain evidence="1">BX12</strain>
    </source>
</reference>
<dbReference type="Proteomes" id="UP000602647">
    <property type="component" value="Unassembled WGS sequence"/>
</dbReference>
<dbReference type="Pfam" id="PF05119">
    <property type="entry name" value="Terminase_4"/>
    <property type="match status" value="1"/>
</dbReference>
<dbReference type="InterPro" id="IPR006448">
    <property type="entry name" value="Phage_term_ssu_P27"/>
</dbReference>
<sequence>MGRPRKPLAEQQGNLKVVDIQRKEFEEEAVRGDSDQLSTPPTWLVDATAKKEWNRLIKELEKINIVGNLDLNNLACYCNAYASYRKVTKELKGQPALVDKVTQYGKNKVRNPLIDVQKSYAEEMRKFASLCGLTIDSRLKAGSAKVDKQEEMIERKFSAI</sequence>
<keyword evidence="2" id="KW-1185">Reference proteome</keyword>
<dbReference type="EMBL" id="JACRYT010000033">
    <property type="protein sequence ID" value="MBC6681327.1"/>
    <property type="molecule type" value="Genomic_DNA"/>
</dbReference>
<proteinExistence type="predicted"/>
<dbReference type="NCBIfam" id="TIGR01558">
    <property type="entry name" value="sm_term_P27"/>
    <property type="match status" value="1"/>
</dbReference>